<keyword evidence="4" id="KW-0132">Cell division</keyword>
<feature type="compositionally biased region" description="Basic and acidic residues" evidence="8">
    <location>
        <begin position="1010"/>
        <end position="1019"/>
    </location>
</feature>
<keyword evidence="7" id="KW-0131">Cell cycle</keyword>
<dbReference type="GO" id="GO:0000793">
    <property type="term" value="C:condensed chromosome"/>
    <property type="evidence" value="ECO:0007669"/>
    <property type="project" value="TreeGrafter"/>
</dbReference>
<dbReference type="Pfam" id="PF20168">
    <property type="entry name" value="PDS5"/>
    <property type="match status" value="1"/>
</dbReference>
<feature type="compositionally biased region" description="Acidic residues" evidence="8">
    <location>
        <begin position="1089"/>
        <end position="1108"/>
    </location>
</feature>
<evidence type="ECO:0000256" key="3">
    <source>
        <dbReference type="ARBA" id="ARBA00022454"/>
    </source>
</evidence>
<dbReference type="Proteomes" id="UP000016935">
    <property type="component" value="Unassembled WGS sequence"/>
</dbReference>
<dbReference type="PANTHER" id="PTHR14418:SF5">
    <property type="entry name" value="CONDENSIN COMPLEX SUBUNIT 3"/>
    <property type="match status" value="1"/>
</dbReference>
<dbReference type="STRING" id="671987.R0IG05"/>
<evidence type="ECO:0000313" key="11">
    <source>
        <dbReference type="Proteomes" id="UP000016935"/>
    </source>
</evidence>
<dbReference type="Pfam" id="PF12719">
    <property type="entry name" value="Cnd3"/>
    <property type="match status" value="1"/>
</dbReference>
<evidence type="ECO:0000256" key="8">
    <source>
        <dbReference type="SAM" id="MobiDB-lite"/>
    </source>
</evidence>
<dbReference type="eggNOG" id="KOG2025">
    <property type="taxonomic scope" value="Eukaryota"/>
</dbReference>
<evidence type="ECO:0000256" key="6">
    <source>
        <dbReference type="ARBA" id="ARBA00023067"/>
    </source>
</evidence>
<protein>
    <recommendedName>
        <fullName evidence="9">Nuclear condensin complex subunit 3 C-terminal domain-containing protein</fullName>
    </recommendedName>
</protein>
<dbReference type="EMBL" id="KB908814">
    <property type="protein sequence ID" value="EOA84130.1"/>
    <property type="molecule type" value="Genomic_DNA"/>
</dbReference>
<dbReference type="PANTHER" id="PTHR14418">
    <property type="entry name" value="CONDENSIN COMPLEX SUBUNIT 3-RELATED"/>
    <property type="match status" value="1"/>
</dbReference>
<dbReference type="SUPFAM" id="SSF48371">
    <property type="entry name" value="ARM repeat"/>
    <property type="match status" value="1"/>
</dbReference>
<feature type="compositionally biased region" description="Low complexity" evidence="8">
    <location>
        <begin position="11"/>
        <end position="33"/>
    </location>
</feature>
<dbReference type="GO" id="GO:0000796">
    <property type="term" value="C:condensin complex"/>
    <property type="evidence" value="ECO:0007669"/>
    <property type="project" value="InterPro"/>
</dbReference>
<evidence type="ECO:0000256" key="4">
    <source>
        <dbReference type="ARBA" id="ARBA00022618"/>
    </source>
</evidence>
<feature type="domain" description="Nuclear condensin complex subunit 3 C-terminal" evidence="9">
    <location>
        <begin position="642"/>
        <end position="946"/>
    </location>
</feature>
<dbReference type="OrthoDB" id="27187at2759"/>
<keyword evidence="11" id="KW-1185">Reference proteome</keyword>
<keyword evidence="6" id="KW-0226">DNA condensation</keyword>
<proteinExistence type="inferred from homology"/>
<evidence type="ECO:0000259" key="9">
    <source>
        <dbReference type="Pfam" id="PF12719"/>
    </source>
</evidence>
<organism evidence="10 11">
    <name type="scientific">Exserohilum turcicum (strain 28A)</name>
    <name type="common">Northern leaf blight fungus</name>
    <name type="synonym">Setosphaeria turcica</name>
    <dbReference type="NCBI Taxonomy" id="671987"/>
    <lineage>
        <taxon>Eukaryota</taxon>
        <taxon>Fungi</taxon>
        <taxon>Dikarya</taxon>
        <taxon>Ascomycota</taxon>
        <taxon>Pezizomycotina</taxon>
        <taxon>Dothideomycetes</taxon>
        <taxon>Pleosporomycetidae</taxon>
        <taxon>Pleosporales</taxon>
        <taxon>Pleosporineae</taxon>
        <taxon>Pleosporaceae</taxon>
        <taxon>Exserohilum</taxon>
    </lineage>
</organism>
<feature type="region of interest" description="Disordered" evidence="8">
    <location>
        <begin position="1"/>
        <end position="38"/>
    </location>
</feature>
<reference evidence="10 11" key="1">
    <citation type="journal article" date="2012" name="PLoS Pathog.">
        <title>Diverse lifestyles and strategies of plant pathogenesis encoded in the genomes of eighteen Dothideomycetes fungi.</title>
        <authorList>
            <person name="Ohm R.A."/>
            <person name="Feau N."/>
            <person name="Henrissat B."/>
            <person name="Schoch C.L."/>
            <person name="Horwitz B.A."/>
            <person name="Barry K.W."/>
            <person name="Condon B.J."/>
            <person name="Copeland A.C."/>
            <person name="Dhillon B."/>
            <person name="Glaser F."/>
            <person name="Hesse C.N."/>
            <person name="Kosti I."/>
            <person name="LaButti K."/>
            <person name="Lindquist E.A."/>
            <person name="Lucas S."/>
            <person name="Salamov A.A."/>
            <person name="Bradshaw R.E."/>
            <person name="Ciuffetti L."/>
            <person name="Hamelin R.C."/>
            <person name="Kema G.H.J."/>
            <person name="Lawrence C."/>
            <person name="Scott J.A."/>
            <person name="Spatafora J.W."/>
            <person name="Turgeon B.G."/>
            <person name="de Wit P.J.G.M."/>
            <person name="Zhong S."/>
            <person name="Goodwin S.B."/>
            <person name="Grigoriev I.V."/>
        </authorList>
    </citation>
    <scope>NUCLEOTIDE SEQUENCE [LARGE SCALE GENOMIC DNA]</scope>
    <source>
        <strain evidence="11">28A</strain>
    </source>
</reference>
<dbReference type="AlphaFoldDB" id="R0IG05"/>
<feature type="compositionally biased region" description="Acidic residues" evidence="8">
    <location>
        <begin position="1060"/>
        <end position="1074"/>
    </location>
</feature>
<evidence type="ECO:0000256" key="2">
    <source>
        <dbReference type="ARBA" id="ARBA00006533"/>
    </source>
</evidence>
<name>R0IG05_EXST2</name>
<reference evidence="10 11" key="2">
    <citation type="journal article" date="2013" name="PLoS Genet.">
        <title>Comparative genome structure, secondary metabolite, and effector coding capacity across Cochliobolus pathogens.</title>
        <authorList>
            <person name="Condon B.J."/>
            <person name="Leng Y."/>
            <person name="Wu D."/>
            <person name="Bushley K.E."/>
            <person name="Ohm R.A."/>
            <person name="Otillar R."/>
            <person name="Martin J."/>
            <person name="Schackwitz W."/>
            <person name="Grimwood J."/>
            <person name="MohdZainudin N."/>
            <person name="Xue C."/>
            <person name="Wang R."/>
            <person name="Manning V.A."/>
            <person name="Dhillon B."/>
            <person name="Tu Z.J."/>
            <person name="Steffenson B.J."/>
            <person name="Salamov A."/>
            <person name="Sun H."/>
            <person name="Lowry S."/>
            <person name="LaButti K."/>
            <person name="Han J."/>
            <person name="Copeland A."/>
            <person name="Lindquist E."/>
            <person name="Barry K."/>
            <person name="Schmutz J."/>
            <person name="Baker S.E."/>
            <person name="Ciuffetti L.M."/>
            <person name="Grigoriev I.V."/>
            <person name="Zhong S."/>
            <person name="Turgeon B.G."/>
        </authorList>
    </citation>
    <scope>NUCLEOTIDE SEQUENCE [LARGE SCALE GENOMIC DNA]</scope>
    <source>
        <strain evidence="11">28A</strain>
    </source>
</reference>
<dbReference type="Gene3D" id="1.25.10.10">
    <property type="entry name" value="Leucine-rich Repeat Variant"/>
    <property type="match status" value="1"/>
</dbReference>
<evidence type="ECO:0000256" key="5">
    <source>
        <dbReference type="ARBA" id="ARBA00022776"/>
    </source>
</evidence>
<dbReference type="HOGENOM" id="CLU_004446_0_1_1"/>
<dbReference type="InterPro" id="IPR025977">
    <property type="entry name" value="Cnd3_C"/>
</dbReference>
<accession>R0IG05</accession>
<sequence length="1149" mass="128545">MPGRPSTRAPRGSATSAARKASGATTRSTRASANTVEIPDEGPITTLRTQIAQVFGDAQKTTATQRKLVVNLRKIQEACCFEPPDTGKKGGKGKEEHEDFDEEEFNAEVVRCLLRIMCIKKSEPVGDRVIRFLGIFLKHASDKDQQIFAAESDEDATAFHETPTSRLTSHILTTILGLLTAKDKTVRFRATQTVAHIVNSLTTIDDDIFNLIRLGFLKRLRDKEPSVRVQAILGLGRLAGNDDEEQEDEDSDDEAAGGILDKLLDIMINDPSAEVRRAVLLNLPLWPSTLRYILERARDMDATTRRLVYGKILPALGDFRHMSLVEREKLIRWGLRDRDDIVRKAAATLFRERWLEDCASSRDTRPEEEKKPGDVAPPSLEALCELLERIDVTRSGEEDGMAHEAMRQFWDGRPDYRRDITFDHEFWNNLDAQTAFIARTLNDYSQSTDDERIQSMIEDKMPEVTMFAFVLQRELNSLMELVDKVAMMEEDDPEIEEAQEDVEEQDFVVQQLLHIANTLDYTDEMGRRQMYNIMREAISKAQLPEECTKLSIEVLRKVCGSRGESDFCALIVEAIADVRDSLLDADDATATGENAEESFHSAQSDVDMDAPMIKSKSARAAENLTEEEKEERQIREVMVYSKCLHIAQCTLQNVEGDLESDTSLTNILNTLIIPAVQAHQAMIRERGVICLGLAALLSKDLASNNLDLFFHCFTKGHDALKEIVIQVLTDVIITHPQLLTPTVPDPDAETEDAEPITNPRIRPITKILLKAFTSDNKRISLIACTAASKMLLLGILPPQPTAEILKAFTLIYFYPETASNPALRQALSYFLPVFCHSKLKNAKLMGEIAVPIISKLLIMRDENVEEEDVDEMVGWPVITAHLSEWTDGRKVVGATELGLDGKTSTTAEAEEPHVQLAIEILERALTSTCSKDERKPLLSLLSKLFIAPTGTSHKSDSGAIDEEPLHTLHGLVSEAVEAKLGADATQRNALAKLEASLTKRLGEMGNATQAHDDEAERTATPETTVVREPMEDETEADEATEVRPQRRVPPVKKGVKREENDDDDDDEEEEEEDTMLAGMQGEGTRMPLEEGESEEDEEDDDEDEDEAQEQSMAEHSTLIVGRDDRKRSNMVTEEDIMESLLQSEMEHSA</sequence>
<dbReference type="InterPro" id="IPR016024">
    <property type="entry name" value="ARM-type_fold"/>
</dbReference>
<gene>
    <name evidence="10" type="ORF">SETTUDRAFT_42823</name>
</gene>
<dbReference type="GeneID" id="19404792"/>
<feature type="region of interest" description="Disordered" evidence="8">
    <location>
        <begin position="1006"/>
        <end position="1149"/>
    </location>
</feature>
<keyword evidence="3" id="KW-0158">Chromosome</keyword>
<dbReference type="GO" id="GO:0051301">
    <property type="term" value="P:cell division"/>
    <property type="evidence" value="ECO:0007669"/>
    <property type="project" value="UniProtKB-KW"/>
</dbReference>
<dbReference type="InterPro" id="IPR027165">
    <property type="entry name" value="CND3"/>
</dbReference>
<evidence type="ECO:0000313" key="10">
    <source>
        <dbReference type="EMBL" id="EOA84130.1"/>
    </source>
</evidence>
<feature type="compositionally biased region" description="Acidic residues" evidence="8">
    <location>
        <begin position="1030"/>
        <end position="1039"/>
    </location>
</feature>
<dbReference type="InterPro" id="IPR011989">
    <property type="entry name" value="ARM-like"/>
</dbReference>
<dbReference type="GO" id="GO:0007076">
    <property type="term" value="P:mitotic chromosome condensation"/>
    <property type="evidence" value="ECO:0007669"/>
    <property type="project" value="InterPro"/>
</dbReference>
<keyword evidence="5" id="KW-0498">Mitosis</keyword>
<dbReference type="RefSeq" id="XP_008028161.1">
    <property type="nucleotide sequence ID" value="XM_008029970.1"/>
</dbReference>
<evidence type="ECO:0000256" key="1">
    <source>
        <dbReference type="ARBA" id="ARBA00004286"/>
    </source>
</evidence>
<evidence type="ECO:0000256" key="7">
    <source>
        <dbReference type="ARBA" id="ARBA00023306"/>
    </source>
</evidence>
<feature type="compositionally biased region" description="Basic residues" evidence="8">
    <location>
        <begin position="1045"/>
        <end position="1055"/>
    </location>
</feature>
<comment type="similarity">
    <text evidence="2">Belongs to the CND3 (condensin subunit 3) family.</text>
</comment>
<comment type="subcellular location">
    <subcellularLocation>
        <location evidence="1">Chromosome</location>
    </subcellularLocation>
</comment>